<organism evidence="2 3">
    <name type="scientific">Abyssibacter profundi</name>
    <dbReference type="NCBI Taxonomy" id="2182787"/>
    <lineage>
        <taxon>Bacteria</taxon>
        <taxon>Pseudomonadati</taxon>
        <taxon>Pseudomonadota</taxon>
        <taxon>Gammaproteobacteria</taxon>
        <taxon>Chromatiales</taxon>
        <taxon>Oceanococcaceae</taxon>
        <taxon>Abyssibacter</taxon>
    </lineage>
</organism>
<evidence type="ECO:0000313" key="3">
    <source>
        <dbReference type="Proteomes" id="UP000251800"/>
    </source>
</evidence>
<name>A0A383XQT3_9GAMM</name>
<evidence type="ECO:0000256" key="1">
    <source>
        <dbReference type="SAM" id="SignalP"/>
    </source>
</evidence>
<reference evidence="2 3" key="1">
    <citation type="submission" date="2018-05" db="EMBL/GenBank/DDBJ databases">
        <title>Abyssibacter profundi OUC007T gen. nov., sp. nov, a marine bacterium isolated from seawater of the Mariana Trench.</title>
        <authorList>
            <person name="Zhou S."/>
        </authorList>
    </citation>
    <scope>NUCLEOTIDE SEQUENCE [LARGE SCALE GENOMIC DNA]</scope>
    <source>
        <strain evidence="2 3">OUC007</strain>
    </source>
</reference>
<accession>A0A383XQT3</accession>
<dbReference type="PROSITE" id="PS51318">
    <property type="entry name" value="TAT"/>
    <property type="match status" value="1"/>
</dbReference>
<feature type="chain" id="PRO_5016780984" evidence="1">
    <location>
        <begin position="26"/>
        <end position="168"/>
    </location>
</feature>
<feature type="signal peptide" evidence="1">
    <location>
        <begin position="1"/>
        <end position="25"/>
    </location>
</feature>
<dbReference type="RefSeq" id="WP_109721277.1">
    <property type="nucleotide sequence ID" value="NZ_QEQK01000015.1"/>
</dbReference>
<comment type="caution">
    <text evidence="2">The sequence shown here is derived from an EMBL/GenBank/DDBJ whole genome shotgun (WGS) entry which is preliminary data.</text>
</comment>
<sequence length="168" mass="18594">MSSIRSRRTLFATTVALLLAATNLAAQWGDRELAQADRDRAAAIQAAEGYVQAALRHDDLATRYVAPQFGGRVPAQLSMVDTLRVACHLVAEGDRRYHRYLELVQVRVRLQAQSQPLPRRLVEELDSLRAPPMQPRHLVRSAELLAACDQPDTALVAGLRPLEHSPSS</sequence>
<proteinExistence type="predicted"/>
<keyword evidence="1" id="KW-0732">Signal</keyword>
<keyword evidence="3" id="KW-1185">Reference proteome</keyword>
<dbReference type="InterPro" id="IPR006311">
    <property type="entry name" value="TAT_signal"/>
</dbReference>
<dbReference type="EMBL" id="QEQK01000015">
    <property type="protein sequence ID" value="PWN54987.1"/>
    <property type="molecule type" value="Genomic_DNA"/>
</dbReference>
<protein>
    <submittedName>
        <fullName evidence="2">Uncharacterized protein</fullName>
    </submittedName>
</protein>
<dbReference type="Proteomes" id="UP000251800">
    <property type="component" value="Unassembled WGS sequence"/>
</dbReference>
<evidence type="ECO:0000313" key="2">
    <source>
        <dbReference type="EMBL" id="PWN54987.1"/>
    </source>
</evidence>
<dbReference type="AlphaFoldDB" id="A0A383XQT3"/>
<gene>
    <name evidence="2" type="ORF">DEH80_14720</name>
</gene>